<comment type="caution">
    <text evidence="2">The sequence shown here is derived from an EMBL/GenBank/DDBJ whole genome shotgun (WGS) entry which is preliminary data.</text>
</comment>
<dbReference type="AlphaFoldDB" id="A0A1F6NHP0"/>
<accession>A0A1F6NHP0</accession>
<feature type="region of interest" description="Disordered" evidence="1">
    <location>
        <begin position="14"/>
        <end position="51"/>
    </location>
</feature>
<organism evidence="2 3">
    <name type="scientific">Candidatus Magasanikbacteria bacterium RIFOXYB1_FULL_40_15</name>
    <dbReference type="NCBI Taxonomy" id="1798697"/>
    <lineage>
        <taxon>Bacteria</taxon>
        <taxon>Candidatus Magasanikiibacteriota</taxon>
    </lineage>
</organism>
<reference evidence="2 3" key="1">
    <citation type="journal article" date="2016" name="Nat. Commun.">
        <title>Thousands of microbial genomes shed light on interconnected biogeochemical processes in an aquifer system.</title>
        <authorList>
            <person name="Anantharaman K."/>
            <person name="Brown C.T."/>
            <person name="Hug L.A."/>
            <person name="Sharon I."/>
            <person name="Castelle C.J."/>
            <person name="Probst A.J."/>
            <person name="Thomas B.C."/>
            <person name="Singh A."/>
            <person name="Wilkins M.J."/>
            <person name="Karaoz U."/>
            <person name="Brodie E.L."/>
            <person name="Williams K.H."/>
            <person name="Hubbard S.S."/>
            <person name="Banfield J.F."/>
        </authorList>
    </citation>
    <scope>NUCLEOTIDE SEQUENCE [LARGE SCALE GENOMIC DNA]</scope>
</reference>
<sequence>MKFYANMYGTVSNLTNTATKGKGNAKHDSEPTLQTEQGGRGKAQGRRVDKPAWMPRLFGWSHVP</sequence>
<evidence type="ECO:0000256" key="1">
    <source>
        <dbReference type="SAM" id="MobiDB-lite"/>
    </source>
</evidence>
<name>A0A1F6NHP0_9BACT</name>
<evidence type="ECO:0000313" key="3">
    <source>
        <dbReference type="Proteomes" id="UP000176300"/>
    </source>
</evidence>
<evidence type="ECO:0000313" key="2">
    <source>
        <dbReference type="EMBL" id="OGH83385.1"/>
    </source>
</evidence>
<dbReference type="Proteomes" id="UP000176300">
    <property type="component" value="Unassembled WGS sequence"/>
</dbReference>
<protein>
    <submittedName>
        <fullName evidence="2">Uncharacterized protein</fullName>
    </submittedName>
</protein>
<proteinExistence type="predicted"/>
<dbReference type="EMBL" id="MFQS01000014">
    <property type="protein sequence ID" value="OGH83385.1"/>
    <property type="molecule type" value="Genomic_DNA"/>
</dbReference>
<gene>
    <name evidence="2" type="ORF">A2373_00230</name>
</gene>